<keyword evidence="2" id="KW-0732">Signal</keyword>
<dbReference type="SUPFAM" id="SSF56954">
    <property type="entry name" value="Outer membrane efflux proteins (OEP)"/>
    <property type="match status" value="1"/>
</dbReference>
<keyword evidence="4" id="KW-1185">Reference proteome</keyword>
<protein>
    <submittedName>
        <fullName evidence="3">TolC family protein</fullName>
    </submittedName>
</protein>
<dbReference type="KEGG" id="gso:PH603_15130"/>
<feature type="chain" id="PRO_5041916811" evidence="2">
    <location>
        <begin position="22"/>
        <end position="418"/>
    </location>
</feature>
<organism evidence="3 4">
    <name type="scientific">Gimibacter soli</name>
    <dbReference type="NCBI Taxonomy" id="3024400"/>
    <lineage>
        <taxon>Bacteria</taxon>
        <taxon>Pseudomonadati</taxon>
        <taxon>Pseudomonadota</taxon>
        <taxon>Alphaproteobacteria</taxon>
        <taxon>Kordiimonadales</taxon>
        <taxon>Temperatibacteraceae</taxon>
        <taxon>Gimibacter</taxon>
    </lineage>
</organism>
<dbReference type="InterPro" id="IPR010131">
    <property type="entry name" value="MdtP/NodT-like"/>
</dbReference>
<dbReference type="PANTHER" id="PTHR30203:SF24">
    <property type="entry name" value="BLR4935 PROTEIN"/>
    <property type="match status" value="1"/>
</dbReference>
<evidence type="ECO:0000313" key="3">
    <source>
        <dbReference type="EMBL" id="WCL53870.1"/>
    </source>
</evidence>
<dbReference type="RefSeq" id="WP_289503535.1">
    <property type="nucleotide sequence ID" value="NZ_CP116805.1"/>
</dbReference>
<gene>
    <name evidence="3" type="ORF">PH603_15130</name>
</gene>
<dbReference type="PANTHER" id="PTHR30203">
    <property type="entry name" value="OUTER MEMBRANE CATION EFFLUX PROTEIN"/>
    <property type="match status" value="1"/>
</dbReference>
<sequence>MKLKQVALAAACGLWSIGVSAEDGQSPLTRVAAIARVLNAAPALEAAKAAVEARNALVDQAGTRPNPHIGLEVENFTGTGPYTELDRVEATASYSQLIERGGKRARRVAVSEEDKRIAAAELRVRRLDLAYEAERAFIEAVAATARHDALVRQASVLAGTERLLAERASAGRESDLAVSQARIRTLRAENAMKEAALKAETAKLLLAGLWGGADAGFVLEPGFFAALPAALPSLAALSADTPDMVLWRLREDRQSAMVALEQARGVQDPTVRLGLRYLQDSGEVAAVAGISIPFALYDTNRGNIARAKSDLNQSRFETLEMERRLNARFLLERQHMASAFVEAGQLRKSIAEVARTVDLARAQVAKGAASHLDVFAAEQLVADFEGQLIDALAAYHMARAGLARLNAEHDSAFDAQGN</sequence>
<dbReference type="Pfam" id="PF02321">
    <property type="entry name" value="OEP"/>
    <property type="match status" value="1"/>
</dbReference>
<dbReference type="Gene3D" id="1.20.1600.10">
    <property type="entry name" value="Outer membrane efflux proteins (OEP)"/>
    <property type="match status" value="1"/>
</dbReference>
<name>A0AAE9XTC6_9PROT</name>
<dbReference type="AlphaFoldDB" id="A0AAE9XTC6"/>
<dbReference type="Proteomes" id="UP001217500">
    <property type="component" value="Chromosome"/>
</dbReference>
<comment type="similarity">
    <text evidence="1">Belongs to the outer membrane factor (OMF) (TC 1.B.17) family.</text>
</comment>
<feature type="signal peptide" evidence="2">
    <location>
        <begin position="1"/>
        <end position="21"/>
    </location>
</feature>
<dbReference type="EMBL" id="CP116805">
    <property type="protein sequence ID" value="WCL53870.1"/>
    <property type="molecule type" value="Genomic_DNA"/>
</dbReference>
<reference evidence="3" key="1">
    <citation type="submission" date="2023-01" db="EMBL/GenBank/DDBJ databases">
        <title>The genome sequence of Kordiimonadaceae bacterium 6D33.</title>
        <authorList>
            <person name="Liu Y."/>
        </authorList>
    </citation>
    <scope>NUCLEOTIDE SEQUENCE</scope>
    <source>
        <strain evidence="3">6D33</strain>
    </source>
</reference>
<dbReference type="InterPro" id="IPR003423">
    <property type="entry name" value="OMP_efflux"/>
</dbReference>
<proteinExistence type="inferred from homology"/>
<evidence type="ECO:0000256" key="2">
    <source>
        <dbReference type="SAM" id="SignalP"/>
    </source>
</evidence>
<dbReference type="GO" id="GO:0015562">
    <property type="term" value="F:efflux transmembrane transporter activity"/>
    <property type="evidence" value="ECO:0007669"/>
    <property type="project" value="InterPro"/>
</dbReference>
<evidence type="ECO:0000313" key="4">
    <source>
        <dbReference type="Proteomes" id="UP001217500"/>
    </source>
</evidence>
<accession>A0AAE9XTC6</accession>
<evidence type="ECO:0000256" key="1">
    <source>
        <dbReference type="ARBA" id="ARBA00007613"/>
    </source>
</evidence>